<gene>
    <name evidence="3" type="ORF">GS398_04275</name>
</gene>
<dbReference type="EMBL" id="WVHS01000001">
    <property type="protein sequence ID" value="MXV14504.1"/>
    <property type="molecule type" value="Genomic_DNA"/>
</dbReference>
<feature type="signal peptide" evidence="1">
    <location>
        <begin position="1"/>
        <end position="21"/>
    </location>
</feature>
<protein>
    <recommendedName>
        <fullName evidence="2">SGNH hydrolase-type esterase domain-containing protein</fullName>
    </recommendedName>
</protein>
<accession>A0A7K1XU40</accession>
<feature type="domain" description="SGNH hydrolase-type esterase" evidence="2">
    <location>
        <begin position="33"/>
        <end position="225"/>
    </location>
</feature>
<reference evidence="3 4" key="1">
    <citation type="submission" date="2019-11" db="EMBL/GenBank/DDBJ databases">
        <title>Pedobacter sp. HMF7056 Genome sequencing and assembly.</title>
        <authorList>
            <person name="Kang H."/>
            <person name="Kim H."/>
            <person name="Joh K."/>
        </authorList>
    </citation>
    <scope>NUCLEOTIDE SEQUENCE [LARGE SCALE GENOMIC DNA]</scope>
    <source>
        <strain evidence="3 4">HMF7056</strain>
    </source>
</reference>
<sequence length="455" mass="50784">MLKILFAAALFAQAPLTRVLAQNVFKKDDVVVFVGNSITQNGEFHHQVALFYATRFPQEKISVYNGGVGGNTSADVMRRMPYDILVHRPSWSVVKLGMNDVNRELYLPEKQKDPGLKTAKQRMFGIYKSNVKRVIDTLLSAHSRVILQTPGIYDQTSTMPAPNLKGRNDALGDYSKFIRRAGKAYGLQVIDYRTILTRLNKKLQAKDPAATIIGPDRVHPGPVGHFVMAYQFLKSTGAPKFVSRLSADARTLTGQAENADLTDLKGDRRNLTFTSAEKSLPFPVTAAVGPALRLVPFVRDFNQEILCVKNLEKGTYRLSIDGITIGSFTSDALSKGINLAQLPSTPQNRQAREVLRVSQDYWKTEADLRGIASMEYNQLRSREKLTPAAAATLYARLLKEPARDSVSYRTLVNLQASYLNLKAREPQLEQGLDSLRNEIYRANQPVRHTFSINAL</sequence>
<dbReference type="InterPro" id="IPR036514">
    <property type="entry name" value="SGNH_hydro_sf"/>
</dbReference>
<dbReference type="Proteomes" id="UP000451233">
    <property type="component" value="Unassembled WGS sequence"/>
</dbReference>
<name>A0A7K1XU40_9SPHI</name>
<evidence type="ECO:0000259" key="2">
    <source>
        <dbReference type="Pfam" id="PF13472"/>
    </source>
</evidence>
<dbReference type="InterPro" id="IPR051532">
    <property type="entry name" value="Ester_Hydrolysis_Enzymes"/>
</dbReference>
<evidence type="ECO:0000313" key="3">
    <source>
        <dbReference type="EMBL" id="MXV14504.1"/>
    </source>
</evidence>
<dbReference type="PANTHER" id="PTHR30383:SF5">
    <property type="entry name" value="SGNH HYDROLASE-TYPE ESTERASE DOMAIN-CONTAINING PROTEIN"/>
    <property type="match status" value="1"/>
</dbReference>
<evidence type="ECO:0000256" key="1">
    <source>
        <dbReference type="SAM" id="SignalP"/>
    </source>
</evidence>
<proteinExistence type="predicted"/>
<keyword evidence="1" id="KW-0732">Signal</keyword>
<dbReference type="RefSeq" id="WP_160905473.1">
    <property type="nucleotide sequence ID" value="NZ_WVHS01000001.1"/>
</dbReference>
<feature type="chain" id="PRO_5029680453" description="SGNH hydrolase-type esterase domain-containing protein" evidence="1">
    <location>
        <begin position="22"/>
        <end position="455"/>
    </location>
</feature>
<evidence type="ECO:0000313" key="4">
    <source>
        <dbReference type="Proteomes" id="UP000451233"/>
    </source>
</evidence>
<dbReference type="AlphaFoldDB" id="A0A7K1XU40"/>
<dbReference type="CDD" id="cd01834">
    <property type="entry name" value="SGNH_hydrolase_like_2"/>
    <property type="match status" value="1"/>
</dbReference>
<dbReference type="InterPro" id="IPR013830">
    <property type="entry name" value="SGNH_hydro"/>
</dbReference>
<keyword evidence="4" id="KW-1185">Reference proteome</keyword>
<comment type="caution">
    <text evidence="3">The sequence shown here is derived from an EMBL/GenBank/DDBJ whole genome shotgun (WGS) entry which is preliminary data.</text>
</comment>
<dbReference type="SUPFAM" id="SSF52266">
    <property type="entry name" value="SGNH hydrolase"/>
    <property type="match status" value="1"/>
</dbReference>
<dbReference type="Pfam" id="PF13472">
    <property type="entry name" value="Lipase_GDSL_2"/>
    <property type="match status" value="1"/>
</dbReference>
<organism evidence="3 4">
    <name type="scientific">Hufsiella ginkgonis</name>
    <dbReference type="NCBI Taxonomy" id="2695274"/>
    <lineage>
        <taxon>Bacteria</taxon>
        <taxon>Pseudomonadati</taxon>
        <taxon>Bacteroidota</taxon>
        <taxon>Sphingobacteriia</taxon>
        <taxon>Sphingobacteriales</taxon>
        <taxon>Sphingobacteriaceae</taxon>
        <taxon>Hufsiella</taxon>
    </lineage>
</organism>
<dbReference type="GO" id="GO:0004622">
    <property type="term" value="F:phosphatidylcholine lysophospholipase activity"/>
    <property type="evidence" value="ECO:0007669"/>
    <property type="project" value="TreeGrafter"/>
</dbReference>
<dbReference type="PANTHER" id="PTHR30383">
    <property type="entry name" value="THIOESTERASE 1/PROTEASE 1/LYSOPHOSPHOLIPASE L1"/>
    <property type="match status" value="1"/>
</dbReference>
<dbReference type="Gene3D" id="3.40.50.1110">
    <property type="entry name" value="SGNH hydrolase"/>
    <property type="match status" value="1"/>
</dbReference>